<dbReference type="STRING" id="933084.A0A067P5G9"/>
<reference evidence="4" key="1">
    <citation type="journal article" date="2014" name="Proc. Natl. Acad. Sci. U.S.A.">
        <title>Extensive sampling of basidiomycete genomes demonstrates inadequacy of the white-rot/brown-rot paradigm for wood decay fungi.</title>
        <authorList>
            <person name="Riley R."/>
            <person name="Salamov A.A."/>
            <person name="Brown D.W."/>
            <person name="Nagy L.G."/>
            <person name="Floudas D."/>
            <person name="Held B.W."/>
            <person name="Levasseur A."/>
            <person name="Lombard V."/>
            <person name="Morin E."/>
            <person name="Otillar R."/>
            <person name="Lindquist E.A."/>
            <person name="Sun H."/>
            <person name="LaButti K.M."/>
            <person name="Schmutz J."/>
            <person name="Jabbour D."/>
            <person name="Luo H."/>
            <person name="Baker S.E."/>
            <person name="Pisabarro A.G."/>
            <person name="Walton J.D."/>
            <person name="Blanchette R.A."/>
            <person name="Henrissat B."/>
            <person name="Martin F."/>
            <person name="Cullen D."/>
            <person name="Hibbett D.S."/>
            <person name="Grigoriev I.V."/>
        </authorList>
    </citation>
    <scope>NUCLEOTIDE SEQUENCE [LARGE SCALE GENOMIC DNA]</scope>
    <source>
        <strain evidence="4">MUCL 33604</strain>
    </source>
</reference>
<dbReference type="Pfam" id="PF18271">
    <property type="entry name" value="GH131_N"/>
    <property type="match status" value="1"/>
</dbReference>
<dbReference type="PANTHER" id="PTHR34612">
    <property type="entry name" value="GH131_N DOMAIN-CONTAINING PROTEIN"/>
    <property type="match status" value="1"/>
</dbReference>
<evidence type="ECO:0000256" key="1">
    <source>
        <dbReference type="SAM" id="SignalP"/>
    </source>
</evidence>
<sequence>MSTSSKYLLAVLGALAPLAVVAQTTAPGISCPVLFDGRISYTTQPTDFDKNTSLYNPSYNLGQNQTWDQVISFPPMVPSLFDIPSRTKSFEVTINDQSIFLPGGAPLEVGFRRSELMPATNNGTDATVQGTTTFHWSMRTDLFKPLNYSHEYHPIWHETADYSDSEFTLTLGTPFNASFDPTVHVPKTLRLAGRQSVSPETTFFQVPFDDTVWHNWAVTIGWTTNTLSVWYSTDYEPLQLVAGPSFNNNTGGGDFHVGLMKEPTGPLGIDVVHAGYQESGINEGLIYGGVFIENSANGCVTTSPYTSF</sequence>
<dbReference type="AlphaFoldDB" id="A0A067P5G9"/>
<evidence type="ECO:0000313" key="3">
    <source>
        <dbReference type="EMBL" id="KDQ49999.1"/>
    </source>
</evidence>
<protein>
    <recommendedName>
        <fullName evidence="2">Glycoside hydrolase 131 catalytic N-terminal domain-containing protein</fullName>
    </recommendedName>
</protein>
<keyword evidence="4" id="KW-1185">Reference proteome</keyword>
<proteinExistence type="predicted"/>
<dbReference type="Proteomes" id="UP000027265">
    <property type="component" value="Unassembled WGS sequence"/>
</dbReference>
<dbReference type="EMBL" id="KL197768">
    <property type="protein sequence ID" value="KDQ49999.1"/>
    <property type="molecule type" value="Genomic_DNA"/>
</dbReference>
<dbReference type="InterPro" id="IPR041524">
    <property type="entry name" value="GH131_N"/>
</dbReference>
<dbReference type="OrthoDB" id="5283326at2759"/>
<feature type="chain" id="PRO_5001647247" description="Glycoside hydrolase 131 catalytic N-terminal domain-containing protein" evidence="1">
    <location>
        <begin position="23"/>
        <end position="308"/>
    </location>
</feature>
<dbReference type="PANTHER" id="PTHR34612:SF2">
    <property type="entry name" value="GLYCOSIDE HYDROLASE 131 CATALYTIC N-TERMINAL DOMAIN-CONTAINING PROTEIN"/>
    <property type="match status" value="1"/>
</dbReference>
<feature type="signal peptide" evidence="1">
    <location>
        <begin position="1"/>
        <end position="22"/>
    </location>
</feature>
<feature type="domain" description="Glycoside hydrolase 131 catalytic N-terminal" evidence="2">
    <location>
        <begin position="33"/>
        <end position="298"/>
    </location>
</feature>
<dbReference type="Gene3D" id="2.60.120.1160">
    <property type="match status" value="1"/>
</dbReference>
<organism evidence="3 4">
    <name type="scientific">Jaapia argillacea MUCL 33604</name>
    <dbReference type="NCBI Taxonomy" id="933084"/>
    <lineage>
        <taxon>Eukaryota</taxon>
        <taxon>Fungi</taxon>
        <taxon>Dikarya</taxon>
        <taxon>Basidiomycota</taxon>
        <taxon>Agaricomycotina</taxon>
        <taxon>Agaricomycetes</taxon>
        <taxon>Agaricomycetidae</taxon>
        <taxon>Jaapiales</taxon>
        <taxon>Jaapiaceae</taxon>
        <taxon>Jaapia</taxon>
    </lineage>
</organism>
<name>A0A067P5G9_9AGAM</name>
<gene>
    <name evidence="3" type="ORF">JAAARDRAFT_200339</name>
</gene>
<keyword evidence="1" id="KW-0732">Signal</keyword>
<evidence type="ECO:0000259" key="2">
    <source>
        <dbReference type="Pfam" id="PF18271"/>
    </source>
</evidence>
<dbReference type="HOGENOM" id="CLU_063723_1_0_1"/>
<accession>A0A067P5G9</accession>
<evidence type="ECO:0000313" key="4">
    <source>
        <dbReference type="Proteomes" id="UP000027265"/>
    </source>
</evidence>
<dbReference type="InParanoid" id="A0A067P5G9"/>